<dbReference type="PANTHER" id="PTHR43233:SF1">
    <property type="entry name" value="FAMILY N-ACETYLTRANSFERASE, PUTATIVE (AFU_ORTHOLOGUE AFUA_6G03350)-RELATED"/>
    <property type="match status" value="1"/>
</dbReference>
<proteinExistence type="predicted"/>
<keyword evidence="3" id="KW-1185">Reference proteome</keyword>
<reference evidence="2" key="1">
    <citation type="submission" date="2022-04" db="EMBL/GenBank/DDBJ databases">
        <title>Complete genome sequences of Ezakiella coagulans and Fenollaria massiliensis.</title>
        <authorList>
            <person name="France M.T."/>
            <person name="Clifford J."/>
            <person name="Narina S."/>
            <person name="Rutt L."/>
            <person name="Ravel J."/>
        </authorList>
    </citation>
    <scope>NUCLEOTIDE SEQUENCE</scope>
    <source>
        <strain evidence="2">C0061C2</strain>
    </source>
</reference>
<dbReference type="Proteomes" id="UP000831151">
    <property type="component" value="Chromosome"/>
</dbReference>
<evidence type="ECO:0000259" key="1">
    <source>
        <dbReference type="PROSITE" id="PS51186"/>
    </source>
</evidence>
<dbReference type="GO" id="GO:0016747">
    <property type="term" value="F:acyltransferase activity, transferring groups other than amino-acyl groups"/>
    <property type="evidence" value="ECO:0007669"/>
    <property type="project" value="InterPro"/>
</dbReference>
<evidence type="ECO:0000313" key="3">
    <source>
        <dbReference type="Proteomes" id="UP000831151"/>
    </source>
</evidence>
<dbReference type="InterPro" id="IPR016181">
    <property type="entry name" value="Acyl_CoA_acyltransferase"/>
</dbReference>
<accession>A0A9E7IXA8</accession>
<dbReference type="CDD" id="cd04301">
    <property type="entry name" value="NAT_SF"/>
    <property type="match status" value="1"/>
</dbReference>
<dbReference type="KEGG" id="fms:M1R53_00840"/>
<name>A0A9E7IXA8_9FIRM</name>
<dbReference type="AlphaFoldDB" id="A0A9E7IXA8"/>
<dbReference type="InterPro" id="IPR000182">
    <property type="entry name" value="GNAT_dom"/>
</dbReference>
<evidence type="ECO:0000313" key="2">
    <source>
        <dbReference type="EMBL" id="UQK59246.1"/>
    </source>
</evidence>
<dbReference type="EMBL" id="CP096649">
    <property type="protein sequence ID" value="UQK59246.1"/>
    <property type="molecule type" value="Genomic_DNA"/>
</dbReference>
<dbReference type="PROSITE" id="PS51186">
    <property type="entry name" value="GNAT"/>
    <property type="match status" value="1"/>
</dbReference>
<dbReference type="Pfam" id="PF00583">
    <property type="entry name" value="Acetyltransf_1"/>
    <property type="match status" value="1"/>
</dbReference>
<gene>
    <name evidence="2" type="ORF">M1R53_00840</name>
</gene>
<dbReference type="InterPro" id="IPR053144">
    <property type="entry name" value="Acetyltransferase_Butenolide"/>
</dbReference>
<dbReference type="SUPFAM" id="SSF55729">
    <property type="entry name" value="Acyl-CoA N-acyltransferases (Nat)"/>
    <property type="match status" value="1"/>
</dbReference>
<dbReference type="RefSeq" id="WP_249242748.1">
    <property type="nucleotide sequence ID" value="NZ_CP096649.1"/>
</dbReference>
<organism evidence="2 3">
    <name type="scientific">Fenollaria massiliensis</name>
    <dbReference type="NCBI Taxonomy" id="938288"/>
    <lineage>
        <taxon>Bacteria</taxon>
        <taxon>Bacillati</taxon>
        <taxon>Bacillota</taxon>
        <taxon>Clostridia</taxon>
        <taxon>Eubacteriales</taxon>
        <taxon>Fenollaria</taxon>
    </lineage>
</organism>
<dbReference type="Gene3D" id="3.40.630.30">
    <property type="match status" value="1"/>
</dbReference>
<sequence>MKLIEIDESYLSQIKVLYEESGWSAYLGDDEKLKNAIKNSLLTLGYMDGEELLGFVRCVGDAEHVVLVQDLIVKKDYRRKGLAKKLMKEVFEKYKDVRWIQVNTDGADEVANAFYRAIGMKDISEAGVVSYFI</sequence>
<dbReference type="PANTHER" id="PTHR43233">
    <property type="entry name" value="FAMILY N-ACETYLTRANSFERASE, PUTATIVE (AFU_ORTHOLOGUE AFUA_6G03350)-RELATED"/>
    <property type="match status" value="1"/>
</dbReference>
<protein>
    <submittedName>
        <fullName evidence="2">GNAT family N-acetyltransferase</fullName>
    </submittedName>
</protein>
<feature type="domain" description="N-acetyltransferase" evidence="1">
    <location>
        <begin position="1"/>
        <end position="133"/>
    </location>
</feature>